<dbReference type="GO" id="GO:0003883">
    <property type="term" value="F:CTP synthase activity"/>
    <property type="evidence" value="ECO:0007669"/>
    <property type="project" value="InterPro"/>
</dbReference>
<accession>A0A8T0NB62</accession>
<evidence type="ECO:0000313" key="3">
    <source>
        <dbReference type="Proteomes" id="UP000823388"/>
    </source>
</evidence>
<dbReference type="GO" id="GO:0006221">
    <property type="term" value="P:pyrimidine nucleotide biosynthetic process"/>
    <property type="evidence" value="ECO:0007669"/>
    <property type="project" value="InterPro"/>
</dbReference>
<dbReference type="SUPFAM" id="SSF52540">
    <property type="entry name" value="P-loop containing nucleoside triphosphate hydrolases"/>
    <property type="match status" value="1"/>
</dbReference>
<dbReference type="Proteomes" id="UP000823388">
    <property type="component" value="Chromosome 9K"/>
</dbReference>
<dbReference type="Gene3D" id="3.40.50.300">
    <property type="entry name" value="P-loop containing nucleotide triphosphate hydrolases"/>
    <property type="match status" value="1"/>
</dbReference>
<reference evidence="2" key="1">
    <citation type="submission" date="2020-05" db="EMBL/GenBank/DDBJ databases">
        <title>WGS assembly of Panicum virgatum.</title>
        <authorList>
            <person name="Lovell J.T."/>
            <person name="Jenkins J."/>
            <person name="Shu S."/>
            <person name="Juenger T.E."/>
            <person name="Schmutz J."/>
        </authorList>
    </citation>
    <scope>NUCLEOTIDE SEQUENCE</scope>
    <source>
        <strain evidence="2">AP13</strain>
    </source>
</reference>
<keyword evidence="3" id="KW-1185">Reference proteome</keyword>
<dbReference type="AlphaFoldDB" id="A0A8T0NB62"/>
<comment type="caution">
    <text evidence="2">The sequence shown here is derived from an EMBL/GenBank/DDBJ whole genome shotgun (WGS) entry which is preliminary data.</text>
</comment>
<feature type="domain" description="CTP synthase N-terminal" evidence="1">
    <location>
        <begin position="7"/>
        <end position="43"/>
    </location>
</feature>
<dbReference type="EMBL" id="CM029053">
    <property type="protein sequence ID" value="KAG2544276.1"/>
    <property type="molecule type" value="Genomic_DNA"/>
</dbReference>
<protein>
    <recommendedName>
        <fullName evidence="1">CTP synthase N-terminal domain-containing protein</fullName>
    </recommendedName>
</protein>
<dbReference type="InterPro" id="IPR027417">
    <property type="entry name" value="P-loop_NTPase"/>
</dbReference>
<evidence type="ECO:0000313" key="2">
    <source>
        <dbReference type="EMBL" id="KAG2544276.1"/>
    </source>
</evidence>
<dbReference type="Pfam" id="PF06418">
    <property type="entry name" value="CTP_synth_N"/>
    <property type="match status" value="1"/>
</dbReference>
<dbReference type="InterPro" id="IPR017456">
    <property type="entry name" value="CTP_synthase_N"/>
</dbReference>
<sequence>MAKKDLLNPDVCVIGLGGIIGDIESMPFVEALGQFSYCVGKETSNPSLSMTIFLLAWSFV</sequence>
<evidence type="ECO:0000259" key="1">
    <source>
        <dbReference type="Pfam" id="PF06418"/>
    </source>
</evidence>
<proteinExistence type="predicted"/>
<organism evidence="2 3">
    <name type="scientific">Panicum virgatum</name>
    <name type="common">Blackwell switchgrass</name>
    <dbReference type="NCBI Taxonomy" id="38727"/>
    <lineage>
        <taxon>Eukaryota</taxon>
        <taxon>Viridiplantae</taxon>
        <taxon>Streptophyta</taxon>
        <taxon>Embryophyta</taxon>
        <taxon>Tracheophyta</taxon>
        <taxon>Spermatophyta</taxon>
        <taxon>Magnoliopsida</taxon>
        <taxon>Liliopsida</taxon>
        <taxon>Poales</taxon>
        <taxon>Poaceae</taxon>
        <taxon>PACMAD clade</taxon>
        <taxon>Panicoideae</taxon>
        <taxon>Panicodae</taxon>
        <taxon>Paniceae</taxon>
        <taxon>Panicinae</taxon>
        <taxon>Panicum</taxon>
        <taxon>Panicum sect. Hiantes</taxon>
    </lineage>
</organism>
<gene>
    <name evidence="2" type="ORF">PVAP13_9KG009636</name>
</gene>
<name>A0A8T0NB62_PANVG</name>